<dbReference type="AlphaFoldDB" id="A0A0G2FGW6"/>
<comment type="caution">
    <text evidence="2">The sequence shown here is derived from an EMBL/GenBank/DDBJ whole genome shotgun (WGS) entry which is preliminary data.</text>
</comment>
<name>A0A0G2FGW6_9PEZI</name>
<protein>
    <submittedName>
        <fullName evidence="2">Uncharacterized protein</fullName>
    </submittedName>
</protein>
<reference evidence="2 3" key="1">
    <citation type="submission" date="2015-05" db="EMBL/GenBank/DDBJ databases">
        <title>Distinctive expansion of gene families associated with plant cell wall degradation and secondary metabolism in the genomes of grapevine trunk pathogens.</title>
        <authorList>
            <person name="Lawrence D.P."/>
            <person name="Travadon R."/>
            <person name="Rolshausen P.E."/>
            <person name="Baumgartner K."/>
        </authorList>
    </citation>
    <scope>NUCLEOTIDE SEQUENCE [LARGE SCALE GENOMIC DNA]</scope>
    <source>
        <strain evidence="2">DA912</strain>
    </source>
</reference>
<dbReference type="Proteomes" id="UP000034680">
    <property type="component" value="Unassembled WGS sequence"/>
</dbReference>
<evidence type="ECO:0000313" key="3">
    <source>
        <dbReference type="Proteomes" id="UP000034680"/>
    </source>
</evidence>
<evidence type="ECO:0000313" key="2">
    <source>
        <dbReference type="EMBL" id="KKY33356.1"/>
    </source>
</evidence>
<keyword evidence="3" id="KW-1185">Reference proteome</keyword>
<proteinExistence type="predicted"/>
<accession>A0A0G2FGW6</accession>
<gene>
    <name evidence="2" type="ORF">UCDDA912_g06732</name>
</gene>
<dbReference type="OrthoDB" id="5233258at2759"/>
<sequence>MTLLFRRRRPPVSEPPVPCLRCALKDMPCLYRGGDVRCQRCKHSGEEVCVYQHQDLTRPEKRPTQQEQEKEKRGAASPPRRLWLSHPLPARSRPLQCMVYSLDPELCRDRRRLLGVAADMLQSAAGVTYVHGAPLSHAQVGNFVLPSWQGHGWRENREDGNDDDDDDDNSPWYRKHAQFFEGLASENAAAAARSRRLGLERRRERVMRADQRRLEKERQAEAEEGSG</sequence>
<reference evidence="2 3" key="2">
    <citation type="submission" date="2015-05" db="EMBL/GenBank/DDBJ databases">
        <authorList>
            <person name="Morales-Cruz A."/>
            <person name="Amrine K.C."/>
            <person name="Cantu D."/>
        </authorList>
    </citation>
    <scope>NUCLEOTIDE SEQUENCE [LARGE SCALE GENOMIC DNA]</scope>
    <source>
        <strain evidence="2">DA912</strain>
    </source>
</reference>
<dbReference type="EMBL" id="LCUC01000247">
    <property type="protein sequence ID" value="KKY33356.1"/>
    <property type="molecule type" value="Genomic_DNA"/>
</dbReference>
<evidence type="ECO:0000256" key="1">
    <source>
        <dbReference type="SAM" id="MobiDB-lite"/>
    </source>
</evidence>
<feature type="region of interest" description="Disordered" evidence="1">
    <location>
        <begin position="54"/>
        <end position="85"/>
    </location>
</feature>
<feature type="compositionally biased region" description="Basic and acidic residues" evidence="1">
    <location>
        <begin position="55"/>
        <end position="74"/>
    </location>
</feature>
<organism evidence="2 3">
    <name type="scientific">Diaporthe ampelina</name>
    <dbReference type="NCBI Taxonomy" id="1214573"/>
    <lineage>
        <taxon>Eukaryota</taxon>
        <taxon>Fungi</taxon>
        <taxon>Dikarya</taxon>
        <taxon>Ascomycota</taxon>
        <taxon>Pezizomycotina</taxon>
        <taxon>Sordariomycetes</taxon>
        <taxon>Sordariomycetidae</taxon>
        <taxon>Diaporthales</taxon>
        <taxon>Diaporthaceae</taxon>
        <taxon>Diaporthe</taxon>
    </lineage>
</organism>